<keyword evidence="2 7" id="KW-0813">Transport</keyword>
<keyword evidence="8" id="KW-0732">Signal</keyword>
<evidence type="ECO:0000256" key="3">
    <source>
        <dbReference type="ARBA" id="ARBA00022452"/>
    </source>
</evidence>
<dbReference type="SUPFAM" id="SSF56935">
    <property type="entry name" value="Porins"/>
    <property type="match status" value="1"/>
</dbReference>
<dbReference type="SUPFAM" id="SSF49464">
    <property type="entry name" value="Carboxypeptidase regulatory domain-like"/>
    <property type="match status" value="1"/>
</dbReference>
<dbReference type="OrthoDB" id="9768177at2"/>
<dbReference type="InterPro" id="IPR023996">
    <property type="entry name" value="TonB-dep_OMP_SusC/RagA"/>
</dbReference>
<evidence type="ECO:0000256" key="4">
    <source>
        <dbReference type="ARBA" id="ARBA00022692"/>
    </source>
</evidence>
<dbReference type="PROSITE" id="PS52016">
    <property type="entry name" value="TONB_DEPENDENT_REC_3"/>
    <property type="match status" value="1"/>
</dbReference>
<dbReference type="STRING" id="151894.SAMN04488524_2418"/>
<evidence type="ECO:0000256" key="8">
    <source>
        <dbReference type="SAM" id="SignalP"/>
    </source>
</evidence>
<dbReference type="NCBIfam" id="TIGR04057">
    <property type="entry name" value="SusC_RagA_signa"/>
    <property type="match status" value="1"/>
</dbReference>
<evidence type="ECO:0000259" key="9">
    <source>
        <dbReference type="Pfam" id="PF07715"/>
    </source>
</evidence>
<dbReference type="InterPro" id="IPR012910">
    <property type="entry name" value="Plug_dom"/>
</dbReference>
<dbReference type="RefSeq" id="WP_084238814.1">
    <property type="nucleotide sequence ID" value="NZ_FWXT01000001.1"/>
</dbReference>
<dbReference type="InterPro" id="IPR008969">
    <property type="entry name" value="CarboxyPept-like_regulatory"/>
</dbReference>
<gene>
    <name evidence="10" type="ORF">SAMN04488524_2418</name>
</gene>
<dbReference type="Pfam" id="PF07715">
    <property type="entry name" value="Plug"/>
    <property type="match status" value="1"/>
</dbReference>
<keyword evidence="3 7" id="KW-1134">Transmembrane beta strand</keyword>
<dbReference type="InterPro" id="IPR037066">
    <property type="entry name" value="Plug_dom_sf"/>
</dbReference>
<dbReference type="Proteomes" id="UP000192756">
    <property type="component" value="Unassembled WGS sequence"/>
</dbReference>
<dbReference type="InterPro" id="IPR039426">
    <property type="entry name" value="TonB-dep_rcpt-like"/>
</dbReference>
<evidence type="ECO:0000256" key="5">
    <source>
        <dbReference type="ARBA" id="ARBA00023136"/>
    </source>
</evidence>
<evidence type="ECO:0000256" key="1">
    <source>
        <dbReference type="ARBA" id="ARBA00004571"/>
    </source>
</evidence>
<dbReference type="EMBL" id="FWXT01000001">
    <property type="protein sequence ID" value="SMC73125.1"/>
    <property type="molecule type" value="Genomic_DNA"/>
</dbReference>
<dbReference type="InterPro" id="IPR036942">
    <property type="entry name" value="Beta-barrel_TonB_sf"/>
</dbReference>
<proteinExistence type="inferred from homology"/>
<name>A0A1W2BJL5_9SPHI</name>
<dbReference type="GO" id="GO:0009279">
    <property type="term" value="C:cell outer membrane"/>
    <property type="evidence" value="ECO:0007669"/>
    <property type="project" value="UniProtKB-SubCell"/>
</dbReference>
<evidence type="ECO:0000256" key="6">
    <source>
        <dbReference type="ARBA" id="ARBA00023237"/>
    </source>
</evidence>
<dbReference type="Gene3D" id="2.40.170.20">
    <property type="entry name" value="TonB-dependent receptor, beta-barrel domain"/>
    <property type="match status" value="1"/>
</dbReference>
<keyword evidence="4 7" id="KW-0812">Transmembrane</keyword>
<keyword evidence="11" id="KW-1185">Reference proteome</keyword>
<keyword evidence="6 7" id="KW-0998">Cell outer membrane</keyword>
<dbReference type="Gene3D" id="2.170.130.10">
    <property type="entry name" value="TonB-dependent receptor, plug domain"/>
    <property type="match status" value="1"/>
</dbReference>
<dbReference type="Gene3D" id="2.60.40.1120">
    <property type="entry name" value="Carboxypeptidase-like, regulatory domain"/>
    <property type="match status" value="1"/>
</dbReference>
<feature type="chain" id="PRO_5012754691" evidence="8">
    <location>
        <begin position="38"/>
        <end position="1056"/>
    </location>
</feature>
<evidence type="ECO:0000256" key="2">
    <source>
        <dbReference type="ARBA" id="ARBA00022448"/>
    </source>
</evidence>
<dbReference type="NCBIfam" id="TIGR04056">
    <property type="entry name" value="OMP_RagA_SusC"/>
    <property type="match status" value="1"/>
</dbReference>
<dbReference type="InterPro" id="IPR023997">
    <property type="entry name" value="TonB-dep_OMP_SusC/RagA_CS"/>
</dbReference>
<evidence type="ECO:0000313" key="10">
    <source>
        <dbReference type="EMBL" id="SMC73125.1"/>
    </source>
</evidence>
<feature type="signal peptide" evidence="8">
    <location>
        <begin position="1"/>
        <end position="37"/>
    </location>
</feature>
<sequence>MTKLKLRNCGFLNLRVAKMMLVAVFTVLLGSAGRAMAAVTLHAPITVTGKVMDEKGETIIGASIKSSAGGGAVTDGNGNFSLSTEPTATLTVSYLGYVSQEIKINGRTKINVTLVPSPNQLNDVVVVGYGTQKRKDVTGAITTIKFDEGPKSSMPFMNVLEAIQGTPGINVGPSTSAGATPNIVVRGQNSIAGGSPIIVLDGVIFNGELNEINMNDVATYDILKDASAAAIYGSQSQNGVVLITTKRGKTDKPQVNFGTYYGIQNWTRVPKMKSGENFLQWRKDNLSIRGQDISDITKVLSPLELKAYNEGHELDWMDEITQYAPVQNYEINVSGRTEKLNYYFSAGFLDQKGVLYNDKFTKPNLTLKLENTITDWLSFGANAYYSSRDFSGFSPNLYMATYMSPFSYKYLEGTDDKILQRYPSGHTSLFNPFWGNPTNALFPGMYDDDLNKQYNIRGTGFVNVKVPFVKGLSYRFEATGNKSTSELGYFHHEFGEVNTLLPANVANPLQFLSTTNGYRSTEQENSWLINSLFSYNRSFGVHNIDALFGYTRDYSSTQLTRFSGADFAKAGTTVLGYNGLHLATTKDGKTELADVKNVGYFGRLAYNYKQKYYATFTYRKDANSAFGADNKWGTFPSASVAWALSEEDFMKNNSFVDYLKLRVSYGKLGSQAGTVYQTIAFTNGNNNTVFGNVTTPTSTPANLANRQYSWETTLGFNFGIDFQLFNNRLSGNIDGYATKTYDQLLTRALPFFTGFSSIKANTGEVRNKGIEISLNSVNIKSESGFNWSTGVSFWLNRNKLVSLYGLDVNKDGKEDDDIANGLFIGKSLGANFDYTVDGIVQNSDTEYIAKYRTASGGQLFFPGDLKIRDLNNDGVINEADKSVVGYGKENFNFNISNTFSYKNFQLFFSINSIVGGGKNNFFSSTNLRGQFTGATLPTVGNWLDLPYWMPDNENNKYPRPNYANTYQYGFYQSRTFVRLQTASLSYSFPKTITDKIKVDNLKVYVSGTNLITLTGWTGLDPANGAQIGGNGGSSNSSVNLSNPLMRTVSFGLNLGF</sequence>
<comment type="similarity">
    <text evidence="7">Belongs to the TonB-dependent receptor family.</text>
</comment>
<comment type="subcellular location">
    <subcellularLocation>
        <location evidence="1 7">Cell outer membrane</location>
        <topology evidence="1 7">Multi-pass membrane protein</topology>
    </subcellularLocation>
</comment>
<reference evidence="11" key="1">
    <citation type="submission" date="2017-04" db="EMBL/GenBank/DDBJ databases">
        <authorList>
            <person name="Varghese N."/>
            <person name="Submissions S."/>
        </authorList>
    </citation>
    <scope>NUCLEOTIDE SEQUENCE [LARGE SCALE GENOMIC DNA]</scope>
    <source>
        <strain evidence="11">DSM 12126</strain>
    </source>
</reference>
<dbReference type="AlphaFoldDB" id="A0A1W2BJL5"/>
<organism evidence="10 11">
    <name type="scientific">Pedobacter africanus</name>
    <dbReference type="NCBI Taxonomy" id="151894"/>
    <lineage>
        <taxon>Bacteria</taxon>
        <taxon>Pseudomonadati</taxon>
        <taxon>Bacteroidota</taxon>
        <taxon>Sphingobacteriia</taxon>
        <taxon>Sphingobacteriales</taxon>
        <taxon>Sphingobacteriaceae</taxon>
        <taxon>Pedobacter</taxon>
    </lineage>
</organism>
<evidence type="ECO:0000256" key="7">
    <source>
        <dbReference type="PROSITE-ProRule" id="PRU01360"/>
    </source>
</evidence>
<keyword evidence="5 7" id="KW-0472">Membrane</keyword>
<accession>A0A1W2BJL5</accession>
<evidence type="ECO:0000313" key="11">
    <source>
        <dbReference type="Proteomes" id="UP000192756"/>
    </source>
</evidence>
<feature type="domain" description="TonB-dependent receptor plug" evidence="9">
    <location>
        <begin position="134"/>
        <end position="240"/>
    </location>
</feature>
<dbReference type="Pfam" id="PF13715">
    <property type="entry name" value="CarbopepD_reg_2"/>
    <property type="match status" value="1"/>
</dbReference>
<protein>
    <submittedName>
        <fullName evidence="10">TonB-linked outer membrane protein, SusC/RagA family</fullName>
    </submittedName>
</protein>